<proteinExistence type="predicted"/>
<dbReference type="Pfam" id="PF01636">
    <property type="entry name" value="APH"/>
    <property type="match status" value="1"/>
</dbReference>
<dbReference type="InterPro" id="IPR011009">
    <property type="entry name" value="Kinase-like_dom_sf"/>
</dbReference>
<dbReference type="STRING" id="685588.A0A067T144"/>
<feature type="domain" description="Aminoglycoside phosphotransferase" evidence="1">
    <location>
        <begin position="146"/>
        <end position="188"/>
    </location>
</feature>
<dbReference type="SUPFAM" id="SSF56112">
    <property type="entry name" value="Protein kinase-like (PK-like)"/>
    <property type="match status" value="1"/>
</dbReference>
<dbReference type="PANTHER" id="PTHR21310">
    <property type="entry name" value="AMINOGLYCOSIDE PHOSPHOTRANSFERASE-RELATED-RELATED"/>
    <property type="match status" value="1"/>
</dbReference>
<name>A0A067T144_GALM3</name>
<evidence type="ECO:0000313" key="3">
    <source>
        <dbReference type="Proteomes" id="UP000027222"/>
    </source>
</evidence>
<dbReference type="AlphaFoldDB" id="A0A067T144"/>
<evidence type="ECO:0000313" key="2">
    <source>
        <dbReference type="EMBL" id="KDR72748.1"/>
    </source>
</evidence>
<dbReference type="PANTHER" id="PTHR21310:SF15">
    <property type="entry name" value="AMINOGLYCOSIDE PHOSPHOTRANSFERASE DOMAIN-CONTAINING PROTEIN"/>
    <property type="match status" value="1"/>
</dbReference>
<sequence>MTVLSRGILPSGDSVFFSNWCGPEELPSPDQVRQHSDVLSSNRNIVVRFSHLKLIVKYGSCVREAEGQALWVVKQFTDIAAPTVYGWFQDGDEMFLYMSLEEGVTLASRWSKLLKEEKADIANQLKGMFASVSKVKLPPDELYIGLPDSLPITLTHNDLNFTNILVSPHGSQVTAVIDWELAGFYPSYWEWVTSTAMNEIRGGDIKHFMDTILKPHDLIYRHWSHWFRSTGA</sequence>
<accession>A0A067T144</accession>
<protein>
    <recommendedName>
        <fullName evidence="1">Aminoglycoside phosphotransferase domain-containing protein</fullName>
    </recommendedName>
</protein>
<reference evidence="3" key="1">
    <citation type="journal article" date="2014" name="Proc. Natl. Acad. Sci. U.S.A.">
        <title>Extensive sampling of basidiomycete genomes demonstrates inadequacy of the white-rot/brown-rot paradigm for wood decay fungi.</title>
        <authorList>
            <person name="Riley R."/>
            <person name="Salamov A.A."/>
            <person name="Brown D.W."/>
            <person name="Nagy L.G."/>
            <person name="Floudas D."/>
            <person name="Held B.W."/>
            <person name="Levasseur A."/>
            <person name="Lombard V."/>
            <person name="Morin E."/>
            <person name="Otillar R."/>
            <person name="Lindquist E.A."/>
            <person name="Sun H."/>
            <person name="LaButti K.M."/>
            <person name="Schmutz J."/>
            <person name="Jabbour D."/>
            <person name="Luo H."/>
            <person name="Baker S.E."/>
            <person name="Pisabarro A.G."/>
            <person name="Walton J.D."/>
            <person name="Blanchette R.A."/>
            <person name="Henrissat B."/>
            <person name="Martin F."/>
            <person name="Cullen D."/>
            <person name="Hibbett D.S."/>
            <person name="Grigoriev I.V."/>
        </authorList>
    </citation>
    <scope>NUCLEOTIDE SEQUENCE [LARGE SCALE GENOMIC DNA]</scope>
    <source>
        <strain evidence="3">CBS 339.88</strain>
    </source>
</reference>
<dbReference type="Proteomes" id="UP000027222">
    <property type="component" value="Unassembled WGS sequence"/>
</dbReference>
<organism evidence="2 3">
    <name type="scientific">Galerina marginata (strain CBS 339.88)</name>
    <dbReference type="NCBI Taxonomy" id="685588"/>
    <lineage>
        <taxon>Eukaryota</taxon>
        <taxon>Fungi</taxon>
        <taxon>Dikarya</taxon>
        <taxon>Basidiomycota</taxon>
        <taxon>Agaricomycotina</taxon>
        <taxon>Agaricomycetes</taxon>
        <taxon>Agaricomycetidae</taxon>
        <taxon>Agaricales</taxon>
        <taxon>Agaricineae</taxon>
        <taxon>Strophariaceae</taxon>
        <taxon>Galerina</taxon>
    </lineage>
</organism>
<dbReference type="InterPro" id="IPR002575">
    <property type="entry name" value="Aminoglycoside_PTrfase"/>
</dbReference>
<gene>
    <name evidence="2" type="ORF">GALMADRAFT_281432</name>
</gene>
<dbReference type="OrthoDB" id="2906425at2759"/>
<dbReference type="InterPro" id="IPR051678">
    <property type="entry name" value="AGP_Transferase"/>
</dbReference>
<dbReference type="CDD" id="cd05120">
    <property type="entry name" value="APH_ChoK_like"/>
    <property type="match status" value="1"/>
</dbReference>
<dbReference type="HOGENOM" id="CLU_021768_0_0_1"/>
<dbReference type="Gene3D" id="3.90.1200.10">
    <property type="match status" value="1"/>
</dbReference>
<keyword evidence="3" id="KW-1185">Reference proteome</keyword>
<dbReference type="EMBL" id="KL142388">
    <property type="protein sequence ID" value="KDR72748.1"/>
    <property type="molecule type" value="Genomic_DNA"/>
</dbReference>
<evidence type="ECO:0000259" key="1">
    <source>
        <dbReference type="Pfam" id="PF01636"/>
    </source>
</evidence>